<feature type="domain" description="PPM-type phosphatase" evidence="3">
    <location>
        <begin position="448"/>
        <end position="668"/>
    </location>
</feature>
<dbReference type="RefSeq" id="WP_140944292.1">
    <property type="nucleotide sequence ID" value="NZ_FAOO01000003.1"/>
</dbReference>
<feature type="transmembrane region" description="Helical" evidence="2">
    <location>
        <begin position="146"/>
        <end position="163"/>
    </location>
</feature>
<dbReference type="AlphaFoldDB" id="A0A0S4MU22"/>
<dbReference type="EMBL" id="FAOO01000003">
    <property type="protein sequence ID" value="CUU02458.1"/>
    <property type="molecule type" value="Genomic_DNA"/>
</dbReference>
<dbReference type="InterPro" id="IPR036457">
    <property type="entry name" value="PPM-type-like_dom_sf"/>
</dbReference>
<feature type="transmembrane region" description="Helical" evidence="2">
    <location>
        <begin position="12"/>
        <end position="32"/>
    </location>
</feature>
<dbReference type="PANTHER" id="PTHR43156">
    <property type="entry name" value="STAGE II SPORULATION PROTEIN E-RELATED"/>
    <property type="match status" value="1"/>
</dbReference>
<keyword evidence="2" id="KW-0812">Transmembrane</keyword>
<reference evidence="5" key="1">
    <citation type="submission" date="2015-11" db="EMBL/GenBank/DDBJ databases">
        <authorList>
            <person name="Varghese N."/>
        </authorList>
    </citation>
    <scope>NUCLEOTIDE SEQUENCE [LARGE SCALE GENOMIC DNA]</scope>
</reference>
<dbReference type="Pfam" id="PF07228">
    <property type="entry name" value="SpoIIE"/>
    <property type="match status" value="1"/>
</dbReference>
<dbReference type="OrthoDB" id="9763484at2"/>
<keyword evidence="5" id="KW-1185">Reference proteome</keyword>
<keyword evidence="1" id="KW-0378">Hydrolase</keyword>
<organism evidence="4 5">
    <name type="scientific">Candidatus Thermokryptus mobilis</name>
    <dbReference type="NCBI Taxonomy" id="1643428"/>
    <lineage>
        <taxon>Bacteria</taxon>
        <taxon>Pseudomonadati</taxon>
        <taxon>Candidatus Kryptoniota</taxon>
        <taxon>Candidatus Thermokryptus</taxon>
    </lineage>
</organism>
<evidence type="ECO:0000259" key="3">
    <source>
        <dbReference type="SMART" id="SM00331"/>
    </source>
</evidence>
<evidence type="ECO:0000256" key="1">
    <source>
        <dbReference type="ARBA" id="ARBA00022801"/>
    </source>
</evidence>
<dbReference type="InterPro" id="IPR001932">
    <property type="entry name" value="PPM-type_phosphatase-like_dom"/>
</dbReference>
<name>A0A0S4MU22_9BACT</name>
<feature type="transmembrane region" description="Helical" evidence="2">
    <location>
        <begin position="253"/>
        <end position="274"/>
    </location>
</feature>
<dbReference type="Gene3D" id="3.60.40.10">
    <property type="entry name" value="PPM-type phosphatase domain"/>
    <property type="match status" value="1"/>
</dbReference>
<dbReference type="Proteomes" id="UP000320623">
    <property type="component" value="Unassembled WGS sequence"/>
</dbReference>
<dbReference type="SUPFAM" id="SSF81606">
    <property type="entry name" value="PP2C-like"/>
    <property type="match status" value="1"/>
</dbReference>
<dbReference type="GO" id="GO:0016791">
    <property type="term" value="F:phosphatase activity"/>
    <property type="evidence" value="ECO:0007669"/>
    <property type="project" value="TreeGrafter"/>
</dbReference>
<evidence type="ECO:0000256" key="2">
    <source>
        <dbReference type="SAM" id="Phobius"/>
    </source>
</evidence>
<dbReference type="InterPro" id="IPR029016">
    <property type="entry name" value="GAF-like_dom_sf"/>
</dbReference>
<feature type="transmembrane region" description="Helical" evidence="2">
    <location>
        <begin position="183"/>
        <end position="204"/>
    </location>
</feature>
<protein>
    <submittedName>
        <fullName evidence="4">Serine phosphatase RsbU, regulator of sigma subunit</fullName>
    </submittedName>
</protein>
<feature type="transmembrane region" description="Helical" evidence="2">
    <location>
        <begin position="75"/>
        <end position="96"/>
    </location>
</feature>
<keyword evidence="2" id="KW-0472">Membrane</keyword>
<dbReference type="SUPFAM" id="SSF55781">
    <property type="entry name" value="GAF domain-like"/>
    <property type="match status" value="1"/>
</dbReference>
<evidence type="ECO:0000313" key="4">
    <source>
        <dbReference type="EMBL" id="CUU02458.1"/>
    </source>
</evidence>
<accession>A0A0S4MU22</accession>
<dbReference type="SMART" id="SM00331">
    <property type="entry name" value="PP2C_SIG"/>
    <property type="match status" value="1"/>
</dbReference>
<dbReference type="InterPro" id="IPR052016">
    <property type="entry name" value="Bact_Sigma-Reg"/>
</dbReference>
<keyword evidence="2" id="KW-1133">Transmembrane helix</keyword>
<feature type="transmembrane region" description="Helical" evidence="2">
    <location>
        <begin position="44"/>
        <end position="63"/>
    </location>
</feature>
<feature type="transmembrane region" description="Helical" evidence="2">
    <location>
        <begin position="116"/>
        <end position="139"/>
    </location>
</feature>
<feature type="transmembrane region" description="Helical" evidence="2">
    <location>
        <begin position="211"/>
        <end position="233"/>
    </location>
</feature>
<dbReference type="PANTHER" id="PTHR43156:SF2">
    <property type="entry name" value="STAGE II SPORULATION PROTEIN E"/>
    <property type="match status" value="1"/>
</dbReference>
<dbReference type="STRING" id="1643428.GCA_001442855_00480"/>
<evidence type="ECO:0000313" key="5">
    <source>
        <dbReference type="Proteomes" id="UP000320623"/>
    </source>
</evidence>
<sequence length="670" mass="76497">MKGENSETKFLGLGQILFASFLVFVLLAVTLIKKVWPWAPFDFISEILLVALLITFMLIVQPFAKKFEGNPVEALKFISAFLFSLILISFVFKNLINVTRQNNIVVPSRYSDVVMTNLFSVIYIFLVAVIFSIFMKVLFLGRGREVKVKFILTLAFFAFYQSFTDLFESLGKMLRVVVFEPGIAMIIQFFLFMWISIRIPWVISLRKREKYLVLLFSSLTFIFVIFHGSPLITGGGAEALRFYSPLFFSFAHYYFDTFVGVYSFFVFISTIFHLPTTEIYERKVAELSTLQNIGKLVAQMLDIREFSETALKIAMEMTNSKSALIEIKLAENEIICNGIGTDTEKLKEITADKNLDEHLVVSFEDGDILIAPLIAHGKTSGYLSLMKKEGRFDADTLNLALAFADQIAIGVENYKLVMESIEKERLLREFELARQIQKKLLPAVLPKSNKFEMSALSSPAFEVGGDYYDFVIHSDGNLSFIVADVSGKGVSAAFYMAEIKGIFQSISKIYKNPTEFLLAFNDAVYGHVDKKFFITLIYAYFDVKNGSIQIARAGHLPPIFVRGKKVEFLKPPGPGIGLMETKMFERYIKPVKLKLEKDDLLIFYSDGVIEAMNKSWEEFGYNRFADFVLKISKEETEKITRLIFEEIEKYREGEQTFADDLTILAIKWKK</sequence>
<dbReference type="Gene3D" id="3.30.450.40">
    <property type="match status" value="1"/>
</dbReference>
<proteinExistence type="predicted"/>
<gene>
    <name evidence="4" type="ORF">JGI1_00494</name>
</gene>